<dbReference type="Pfam" id="PF14126">
    <property type="entry name" value="DUF4293"/>
    <property type="match status" value="1"/>
</dbReference>
<sequence>MIQRIQSLLLLGVALCMGAAVGFDVWTKGSTTQEATVSAFVLRHQTVVASGNPQILLEKNVWYIAALYLVSALLAIATIFLYKNRKQQMMVCAVNSLLMTAALAAALFTTKEAELLFEPQRLGSYGMAVYIPLVAMLLNLVARRFIRRDDELVRSADRLR</sequence>
<feature type="transmembrane region" description="Helical" evidence="1">
    <location>
        <begin position="89"/>
        <end position="110"/>
    </location>
</feature>
<feature type="transmembrane region" description="Helical" evidence="1">
    <location>
        <begin position="122"/>
        <end position="142"/>
    </location>
</feature>
<dbReference type="STRING" id="927664.SAMN05421780_101142"/>
<accession>A0A1I1DDQ1</accession>
<protein>
    <recommendedName>
        <fullName evidence="4">DUF4293 domain-containing protein</fullName>
    </recommendedName>
</protein>
<keyword evidence="1" id="KW-0812">Transmembrane</keyword>
<reference evidence="2 3" key="1">
    <citation type="submission" date="2016-10" db="EMBL/GenBank/DDBJ databases">
        <authorList>
            <person name="de Groot N.N."/>
        </authorList>
    </citation>
    <scope>NUCLEOTIDE SEQUENCE [LARGE SCALE GENOMIC DNA]</scope>
    <source>
        <strain evidence="2 3">DSM 6793</strain>
    </source>
</reference>
<proteinExistence type="predicted"/>
<gene>
    <name evidence="2" type="ORF">SAMN05421780_101142</name>
</gene>
<evidence type="ECO:0008006" key="4">
    <source>
        <dbReference type="Google" id="ProtNLM"/>
    </source>
</evidence>
<dbReference type="EMBL" id="FOLE01000001">
    <property type="protein sequence ID" value="SFB72944.1"/>
    <property type="molecule type" value="Genomic_DNA"/>
</dbReference>
<dbReference type="OrthoDB" id="594989at2"/>
<organism evidence="2 3">
    <name type="scientific">Flexibacter flexilis DSM 6793</name>
    <dbReference type="NCBI Taxonomy" id="927664"/>
    <lineage>
        <taxon>Bacteria</taxon>
        <taxon>Pseudomonadati</taxon>
        <taxon>Bacteroidota</taxon>
        <taxon>Cytophagia</taxon>
        <taxon>Cytophagales</taxon>
        <taxon>Flexibacteraceae</taxon>
        <taxon>Flexibacter</taxon>
    </lineage>
</organism>
<evidence type="ECO:0000256" key="1">
    <source>
        <dbReference type="SAM" id="Phobius"/>
    </source>
</evidence>
<feature type="transmembrane region" description="Helical" evidence="1">
    <location>
        <begin position="61"/>
        <end position="82"/>
    </location>
</feature>
<evidence type="ECO:0000313" key="3">
    <source>
        <dbReference type="Proteomes" id="UP000199514"/>
    </source>
</evidence>
<dbReference type="AlphaFoldDB" id="A0A1I1DDQ1"/>
<keyword evidence="1" id="KW-1133">Transmembrane helix</keyword>
<keyword evidence="3" id="KW-1185">Reference proteome</keyword>
<dbReference type="InterPro" id="IPR025635">
    <property type="entry name" value="DUF4293"/>
</dbReference>
<evidence type="ECO:0000313" key="2">
    <source>
        <dbReference type="EMBL" id="SFB72944.1"/>
    </source>
</evidence>
<keyword evidence="1" id="KW-0472">Membrane</keyword>
<dbReference type="RefSeq" id="WP_143083827.1">
    <property type="nucleotide sequence ID" value="NZ_FOLE01000001.1"/>
</dbReference>
<name>A0A1I1DDQ1_9BACT</name>
<dbReference type="Proteomes" id="UP000199514">
    <property type="component" value="Unassembled WGS sequence"/>
</dbReference>